<sequence>MVLLSFLTMYALMYAMVDRIGNVLPNLNQFYMAGLMAAPMAIFELIVMRGMYPNSKANAILVAVSLAAMLAFWFGIREQAGIGDRQLLKSMIPHHTGAVLMCKRAALSDPDNRALCDAIVAGQQAEIDRMKAKLRTSEP</sequence>
<reference evidence="3 4" key="1">
    <citation type="submission" date="2019-04" db="EMBL/GenBank/DDBJ databases">
        <title>Reference strain of H23.</title>
        <authorList>
            <person name="Luo X."/>
        </authorList>
    </citation>
    <scope>NUCLEOTIDE SEQUENCE [LARGE SCALE GENOMIC DNA]</scope>
    <source>
        <strain evidence="3 4">H23</strain>
    </source>
</reference>
<organism evidence="3 4">
    <name type="scientific">Luteimonas gilva</name>
    <dbReference type="NCBI Taxonomy" id="2572684"/>
    <lineage>
        <taxon>Bacteria</taxon>
        <taxon>Pseudomonadati</taxon>
        <taxon>Pseudomonadota</taxon>
        <taxon>Gammaproteobacteria</taxon>
        <taxon>Lysobacterales</taxon>
        <taxon>Lysobacteraceae</taxon>
        <taxon>Luteimonas</taxon>
    </lineage>
</organism>
<feature type="transmembrane region" description="Helical" evidence="1">
    <location>
        <begin position="29"/>
        <end position="47"/>
    </location>
</feature>
<comment type="caution">
    <text evidence="3">The sequence shown here is derived from an EMBL/GenBank/DDBJ whole genome shotgun (WGS) entry which is preliminary data.</text>
</comment>
<evidence type="ECO:0000256" key="1">
    <source>
        <dbReference type="SAM" id="Phobius"/>
    </source>
</evidence>
<dbReference type="Pfam" id="PF03713">
    <property type="entry name" value="DUF305"/>
    <property type="match status" value="1"/>
</dbReference>
<dbReference type="OrthoDB" id="8603558at2"/>
<dbReference type="Gene3D" id="1.20.1260.10">
    <property type="match status" value="1"/>
</dbReference>
<proteinExistence type="predicted"/>
<evidence type="ECO:0000259" key="2">
    <source>
        <dbReference type="Pfam" id="PF03713"/>
    </source>
</evidence>
<name>A0A4U5JW80_9GAMM</name>
<feature type="transmembrane region" description="Helical" evidence="1">
    <location>
        <begin position="59"/>
        <end position="76"/>
    </location>
</feature>
<gene>
    <name evidence="3" type="ORF">FCE95_04225</name>
</gene>
<dbReference type="Proteomes" id="UP000308707">
    <property type="component" value="Unassembled WGS sequence"/>
</dbReference>
<keyword evidence="1" id="KW-0812">Transmembrane</keyword>
<dbReference type="AlphaFoldDB" id="A0A4U5JW80"/>
<accession>A0A4U5JW80</accession>
<dbReference type="InterPro" id="IPR012347">
    <property type="entry name" value="Ferritin-like"/>
</dbReference>
<dbReference type="EMBL" id="SZUA01000001">
    <property type="protein sequence ID" value="TKR34240.1"/>
    <property type="molecule type" value="Genomic_DNA"/>
</dbReference>
<feature type="domain" description="DUF305" evidence="2">
    <location>
        <begin position="84"/>
        <end position="132"/>
    </location>
</feature>
<evidence type="ECO:0000313" key="4">
    <source>
        <dbReference type="Proteomes" id="UP000308707"/>
    </source>
</evidence>
<keyword evidence="4" id="KW-1185">Reference proteome</keyword>
<protein>
    <submittedName>
        <fullName evidence="3">DUF305 domain-containing protein</fullName>
    </submittedName>
</protein>
<keyword evidence="1" id="KW-0472">Membrane</keyword>
<dbReference type="InterPro" id="IPR005183">
    <property type="entry name" value="DUF305_CopM-like"/>
</dbReference>
<keyword evidence="1" id="KW-1133">Transmembrane helix</keyword>
<evidence type="ECO:0000313" key="3">
    <source>
        <dbReference type="EMBL" id="TKR34240.1"/>
    </source>
</evidence>